<dbReference type="RefSeq" id="WP_284197229.1">
    <property type="nucleotide sequence ID" value="NZ_BSOG01000003.1"/>
</dbReference>
<comment type="caution">
    <text evidence="11">The sequence shown here is derived from an EMBL/GenBank/DDBJ whole genome shotgun (WGS) entry which is preliminary data.</text>
</comment>
<evidence type="ECO:0000256" key="6">
    <source>
        <dbReference type="ARBA" id="ARBA00029447"/>
    </source>
</evidence>
<evidence type="ECO:0000256" key="7">
    <source>
        <dbReference type="PROSITE-ProRule" id="PRU00284"/>
    </source>
</evidence>
<dbReference type="PROSITE" id="PS50885">
    <property type="entry name" value="HAMP"/>
    <property type="match status" value="1"/>
</dbReference>
<gene>
    <name evidence="11" type="ORF">GCM10007907_29400</name>
</gene>
<dbReference type="PANTHER" id="PTHR32089:SF119">
    <property type="entry name" value="METHYL-ACCEPTING CHEMOTAXIS PROTEIN CTPL"/>
    <property type="match status" value="1"/>
</dbReference>
<name>A0ABQ5YGM2_9NEIS</name>
<dbReference type="InterPro" id="IPR003660">
    <property type="entry name" value="HAMP_dom"/>
</dbReference>
<evidence type="ECO:0000256" key="2">
    <source>
        <dbReference type="ARBA" id="ARBA00022692"/>
    </source>
</evidence>
<dbReference type="InterPro" id="IPR024478">
    <property type="entry name" value="HlyB_4HB_MCP"/>
</dbReference>
<dbReference type="PROSITE" id="PS50111">
    <property type="entry name" value="CHEMOTAXIS_TRANSDUC_2"/>
    <property type="match status" value="1"/>
</dbReference>
<dbReference type="SUPFAM" id="SSF58104">
    <property type="entry name" value="Methyl-accepting chemotaxis protein (MCP) signaling domain"/>
    <property type="match status" value="1"/>
</dbReference>
<dbReference type="Proteomes" id="UP001156706">
    <property type="component" value="Unassembled WGS sequence"/>
</dbReference>
<dbReference type="Pfam" id="PF00015">
    <property type="entry name" value="MCPsignal"/>
    <property type="match status" value="1"/>
</dbReference>
<evidence type="ECO:0000313" key="11">
    <source>
        <dbReference type="EMBL" id="GLR14150.1"/>
    </source>
</evidence>
<dbReference type="CDD" id="cd06225">
    <property type="entry name" value="HAMP"/>
    <property type="match status" value="1"/>
</dbReference>
<reference evidence="12" key="1">
    <citation type="journal article" date="2019" name="Int. J. Syst. Evol. Microbiol.">
        <title>The Global Catalogue of Microorganisms (GCM) 10K type strain sequencing project: providing services to taxonomists for standard genome sequencing and annotation.</title>
        <authorList>
            <consortium name="The Broad Institute Genomics Platform"/>
            <consortium name="The Broad Institute Genome Sequencing Center for Infectious Disease"/>
            <person name="Wu L."/>
            <person name="Ma J."/>
        </authorList>
    </citation>
    <scope>NUCLEOTIDE SEQUENCE [LARGE SCALE GENOMIC DNA]</scope>
    <source>
        <strain evidence="12">NBRC 110044</strain>
    </source>
</reference>
<keyword evidence="3 8" id="KW-1133">Transmembrane helix</keyword>
<dbReference type="PANTHER" id="PTHR32089">
    <property type="entry name" value="METHYL-ACCEPTING CHEMOTAXIS PROTEIN MCPB"/>
    <property type="match status" value="1"/>
</dbReference>
<dbReference type="EMBL" id="BSOG01000003">
    <property type="protein sequence ID" value="GLR14150.1"/>
    <property type="molecule type" value="Genomic_DNA"/>
</dbReference>
<dbReference type="Pfam" id="PF00672">
    <property type="entry name" value="HAMP"/>
    <property type="match status" value="1"/>
</dbReference>
<keyword evidence="2 8" id="KW-0812">Transmembrane</keyword>
<dbReference type="CDD" id="cd11386">
    <property type="entry name" value="MCP_signal"/>
    <property type="match status" value="1"/>
</dbReference>
<evidence type="ECO:0000313" key="12">
    <source>
        <dbReference type="Proteomes" id="UP001156706"/>
    </source>
</evidence>
<organism evidence="11 12">
    <name type="scientific">Chitinimonas prasina</name>
    <dbReference type="NCBI Taxonomy" id="1434937"/>
    <lineage>
        <taxon>Bacteria</taxon>
        <taxon>Pseudomonadati</taxon>
        <taxon>Pseudomonadota</taxon>
        <taxon>Betaproteobacteria</taxon>
        <taxon>Neisseriales</taxon>
        <taxon>Chitinibacteraceae</taxon>
        <taxon>Chitinimonas</taxon>
    </lineage>
</organism>
<dbReference type="InterPro" id="IPR004089">
    <property type="entry name" value="MCPsignal_dom"/>
</dbReference>
<feature type="transmembrane region" description="Helical" evidence="8">
    <location>
        <begin position="186"/>
        <end position="206"/>
    </location>
</feature>
<evidence type="ECO:0008006" key="13">
    <source>
        <dbReference type="Google" id="ProtNLM"/>
    </source>
</evidence>
<feature type="domain" description="HAMP" evidence="10">
    <location>
        <begin position="207"/>
        <end position="260"/>
    </location>
</feature>
<proteinExistence type="inferred from homology"/>
<evidence type="ECO:0000256" key="4">
    <source>
        <dbReference type="ARBA" id="ARBA00023136"/>
    </source>
</evidence>
<evidence type="ECO:0000259" key="10">
    <source>
        <dbReference type="PROSITE" id="PS50885"/>
    </source>
</evidence>
<protein>
    <recommendedName>
        <fullName evidence="13">Methyl-accepting chemotaxis protein</fullName>
    </recommendedName>
</protein>
<sequence length="537" mass="56719">MSIGKRLVVMLAAALVALLAVGGIGLKAFMSLNNQVQSLTVESIPRVQATDDIAISYREMRALLLSHIMEEDVDLKKAFNQKVDEAVSRAKLAVDGYASFASDATDKANYGALKAAFDTYQAGYAEALKSSSAAQADQAVAALYGKVIPAEQVLQASIEKMAGYNLKMQEAAALEADSVYESSRNLFMVVIALGVLVLVGFGWWIYGAVSGPLALMERTVERIGRDLDFTQRVPISSRDEVGMTVAAFNRLLDTLQTSFRDIASGVDGVAGQANGMADAARQMSHSSTSASESAANMAATVEQVTVSINHVADRANEANTMSRRSGDMAGEGEVVIKATVAEINGIAERVADASEQINLLARESANIGAVVSVIKDVADQTNLLALNAAIEAARAGEQGRGFAVVADEVRKLAERTSVSTQEIGALIATIQQGADAAVSRMREVVERVDVGVEKARGAGETILQIRQGSGQVVEMVDDISHAIREQSAASTNIAQQVERIAQMSEETSGAAGVTADAANQLQALANQMQVTVSRYRV</sequence>
<evidence type="ECO:0000259" key="9">
    <source>
        <dbReference type="PROSITE" id="PS50111"/>
    </source>
</evidence>
<evidence type="ECO:0000256" key="5">
    <source>
        <dbReference type="ARBA" id="ARBA00023224"/>
    </source>
</evidence>
<keyword evidence="5 7" id="KW-0807">Transducer</keyword>
<evidence type="ECO:0000256" key="8">
    <source>
        <dbReference type="SAM" id="Phobius"/>
    </source>
</evidence>
<keyword evidence="12" id="KW-1185">Reference proteome</keyword>
<dbReference type="InterPro" id="IPR004090">
    <property type="entry name" value="Chemotax_Me-accpt_rcpt"/>
</dbReference>
<comment type="subcellular location">
    <subcellularLocation>
        <location evidence="1">Membrane</location>
        <topology evidence="1">Multi-pass membrane protein</topology>
    </subcellularLocation>
</comment>
<evidence type="ECO:0000256" key="3">
    <source>
        <dbReference type="ARBA" id="ARBA00022989"/>
    </source>
</evidence>
<evidence type="ECO:0000256" key="1">
    <source>
        <dbReference type="ARBA" id="ARBA00004141"/>
    </source>
</evidence>
<dbReference type="SMART" id="SM00304">
    <property type="entry name" value="HAMP"/>
    <property type="match status" value="1"/>
</dbReference>
<accession>A0ABQ5YGM2</accession>
<dbReference type="Gene3D" id="1.10.287.950">
    <property type="entry name" value="Methyl-accepting chemotaxis protein"/>
    <property type="match status" value="1"/>
</dbReference>
<keyword evidence="4 8" id="KW-0472">Membrane</keyword>
<feature type="domain" description="Methyl-accepting transducer" evidence="9">
    <location>
        <begin position="265"/>
        <end position="501"/>
    </location>
</feature>
<dbReference type="SMART" id="SM00283">
    <property type="entry name" value="MA"/>
    <property type="match status" value="1"/>
</dbReference>
<comment type="similarity">
    <text evidence="6">Belongs to the methyl-accepting chemotaxis (MCP) protein family.</text>
</comment>
<dbReference type="PRINTS" id="PR00260">
    <property type="entry name" value="CHEMTRNSDUCR"/>
</dbReference>
<dbReference type="Pfam" id="PF12729">
    <property type="entry name" value="4HB_MCP_1"/>
    <property type="match status" value="1"/>
</dbReference>